<sequence length="438" mass="49894">MAYNSNGKMPFEFASKLGHLDIIKNDFVKELINEFESVQFNSDPKHIEENTYTVDVDKSDIRAIITIDGSCSTLENAINKKKSISFIKIATLMIGLEKLEQAQSVIVDPKLINEIITQYSDTICTVLPLNNVKIKGISPLETIRRIVNITIREKYPVLYETLRFLVFKEWLNNYDSTISFSCPMCGHVNIKIGEFDQFICGNVECGQNIFLTDYIGLHMEFSEENTNESIALNFMQVLEHLWYLSYLISIYKDKKYRLSQILLLKDGPLILNSQYSRLVIPIREFIQHLKDSDVKAYLVGIEKSGPFTDHAEIISKNLKQVGEVFIPSNKYIFSNIKSGGSDTDYGERVLYGSKLFVKIDENNVIVATIPTGEYTSNPKYEDFYGINEIVKILVQLRSKQFANALLPIVAVNKLASMSVYPTNNILQKFADSMIGVER</sequence>
<dbReference type="EMBL" id="WUUL01000010">
    <property type="protein sequence ID" value="MXQ54967.1"/>
    <property type="molecule type" value="Genomic_DNA"/>
</dbReference>
<evidence type="ECO:0000313" key="2">
    <source>
        <dbReference type="Proteomes" id="UP000430692"/>
    </source>
</evidence>
<organism evidence="1 2">
    <name type="scientific">Shimazuella alba</name>
    <dbReference type="NCBI Taxonomy" id="2690964"/>
    <lineage>
        <taxon>Bacteria</taxon>
        <taxon>Bacillati</taxon>
        <taxon>Bacillota</taxon>
        <taxon>Bacilli</taxon>
        <taxon>Bacillales</taxon>
        <taxon>Thermoactinomycetaceae</taxon>
        <taxon>Shimazuella</taxon>
    </lineage>
</organism>
<dbReference type="RefSeq" id="WP_160802318.1">
    <property type="nucleotide sequence ID" value="NZ_WUUL01000010.1"/>
</dbReference>
<gene>
    <name evidence="1" type="ORF">GSM42_14825</name>
</gene>
<proteinExistence type="predicted"/>
<comment type="caution">
    <text evidence="1">The sequence shown here is derived from an EMBL/GenBank/DDBJ whole genome shotgun (WGS) entry which is preliminary data.</text>
</comment>
<accession>A0A6I4VTS0</accession>
<dbReference type="AlphaFoldDB" id="A0A6I4VTS0"/>
<protein>
    <recommendedName>
        <fullName evidence="3">NurA domain-containing protein</fullName>
    </recommendedName>
</protein>
<name>A0A6I4VTS0_9BACL</name>
<keyword evidence="2" id="KW-1185">Reference proteome</keyword>
<evidence type="ECO:0000313" key="1">
    <source>
        <dbReference type="EMBL" id="MXQ54967.1"/>
    </source>
</evidence>
<dbReference type="Proteomes" id="UP000430692">
    <property type="component" value="Unassembled WGS sequence"/>
</dbReference>
<reference evidence="1 2" key="1">
    <citation type="submission" date="2019-12" db="EMBL/GenBank/DDBJ databases">
        <title>Whole-genome analyses of novel actinobacteria.</title>
        <authorList>
            <person name="Sahin N."/>
            <person name="Saygin H."/>
        </authorList>
    </citation>
    <scope>NUCLEOTIDE SEQUENCE [LARGE SCALE GENOMIC DNA]</scope>
    <source>
        <strain evidence="1 2">KC615</strain>
    </source>
</reference>
<evidence type="ECO:0008006" key="3">
    <source>
        <dbReference type="Google" id="ProtNLM"/>
    </source>
</evidence>